<dbReference type="EMBL" id="BSDP01000001">
    <property type="protein sequence ID" value="GLI26270.1"/>
    <property type="molecule type" value="Genomic_DNA"/>
</dbReference>
<evidence type="ECO:0000313" key="2">
    <source>
        <dbReference type="EMBL" id="GLI26270.1"/>
    </source>
</evidence>
<dbReference type="Proteomes" id="UP001144396">
    <property type="component" value="Unassembled WGS sequence"/>
</dbReference>
<feature type="chain" id="PRO_5040788874" description="DUF3558 domain-containing protein" evidence="1">
    <location>
        <begin position="23"/>
        <end position="205"/>
    </location>
</feature>
<evidence type="ECO:0008006" key="4">
    <source>
        <dbReference type="Google" id="ProtNLM"/>
    </source>
</evidence>
<feature type="signal peptide" evidence="1">
    <location>
        <begin position="1"/>
        <end position="22"/>
    </location>
</feature>
<evidence type="ECO:0000256" key="1">
    <source>
        <dbReference type="SAM" id="SignalP"/>
    </source>
</evidence>
<comment type="caution">
    <text evidence="2">The sequence shown here is derived from an EMBL/GenBank/DDBJ whole genome shotgun (WGS) entry which is preliminary data.</text>
</comment>
<gene>
    <name evidence="2" type="ORF">ARHIZOSPH14_05120</name>
</gene>
<reference evidence="2" key="1">
    <citation type="submission" date="2022-12" db="EMBL/GenBank/DDBJ databases">
        <title>Reference genome sequencing for broad-spectrum identification of bacterial and archaeal isolates by mass spectrometry.</title>
        <authorList>
            <person name="Sekiguchi Y."/>
            <person name="Tourlousse D.M."/>
        </authorList>
    </citation>
    <scope>NUCLEOTIDE SEQUENCE</scope>
    <source>
        <strain evidence="2">14</strain>
    </source>
</reference>
<sequence>MPTRVLAAAVALLLAASLTACASAGSGPGADAGGDGIPAPVPAGDVVGQGTVLQQGDADAEFCIGAVAESYPPQCGGMPMPEWTFPEGTYEEASGVTWGSYAIIGRWDGEAFAVTGEVVPLALYSPLAEFDERLEEANAGEGDEATLTAIQDELSGFGDDSVLSSWQQNGYLFVQVRYDDGTVQEWMDARYGPALVAVQSALLDA</sequence>
<keyword evidence="3" id="KW-1185">Reference proteome</keyword>
<keyword evidence="1" id="KW-0732">Signal</keyword>
<proteinExistence type="predicted"/>
<evidence type="ECO:0000313" key="3">
    <source>
        <dbReference type="Proteomes" id="UP001144396"/>
    </source>
</evidence>
<dbReference type="PROSITE" id="PS51257">
    <property type="entry name" value="PROKAR_LIPOPROTEIN"/>
    <property type="match status" value="1"/>
</dbReference>
<dbReference type="RefSeq" id="WP_281882267.1">
    <property type="nucleotide sequence ID" value="NZ_BSDP01000001.1"/>
</dbReference>
<name>A0A9W6CV59_9MICO</name>
<accession>A0A9W6CV59</accession>
<dbReference type="AlphaFoldDB" id="A0A9W6CV59"/>
<organism evidence="2 3">
    <name type="scientific">Agromyces rhizosphaerae</name>
    <dbReference type="NCBI Taxonomy" id="88374"/>
    <lineage>
        <taxon>Bacteria</taxon>
        <taxon>Bacillati</taxon>
        <taxon>Actinomycetota</taxon>
        <taxon>Actinomycetes</taxon>
        <taxon>Micrococcales</taxon>
        <taxon>Microbacteriaceae</taxon>
        <taxon>Agromyces</taxon>
    </lineage>
</organism>
<protein>
    <recommendedName>
        <fullName evidence="4">DUF3558 domain-containing protein</fullName>
    </recommendedName>
</protein>